<keyword evidence="4 9" id="KW-0812">Transmembrane</keyword>
<dbReference type="Pfam" id="PF17202">
    <property type="entry name" value="sCache_3_3"/>
    <property type="match status" value="1"/>
</dbReference>
<feature type="transmembrane region" description="Helical" evidence="9">
    <location>
        <begin position="184"/>
        <end position="206"/>
    </location>
</feature>
<comment type="subcellular location">
    <subcellularLocation>
        <location evidence="1">Cell membrane</location>
        <topology evidence="1">Multi-pass membrane protein</topology>
    </subcellularLocation>
</comment>
<name>A0A4Y9S3L6_9CAUL</name>
<dbReference type="CDD" id="cd11386">
    <property type="entry name" value="MCP_signal"/>
    <property type="match status" value="1"/>
</dbReference>
<evidence type="ECO:0000256" key="4">
    <source>
        <dbReference type="ARBA" id="ARBA00022692"/>
    </source>
</evidence>
<dbReference type="InterPro" id="IPR029151">
    <property type="entry name" value="Sensor-like_sf"/>
</dbReference>
<sequence>MKLSALSLSAKTALMVIAALGALTLAVMAVAAVLLTRDAESRAAERQETNMRVAWDVLADYGDGFTARDGKLYVGSTPMNDFTAPVDRVKTLVGGTATVFLGDLRVTTNVVKDDGSRAVGTRLKPGPVFDAVLKEGKPYRGQADILGKPYFVAYDPIKTTAGQTIGVLYVGIPKADFMASVNNVMIALFACGLVVALLTVGACLVVSRRMFSPLKGLCDRMEALRQGRTDFDAPWISRGDDIGQISRAVIAFRDAALRQKETETEAETMRESARAARLAGEAERERLAAEDAVVVEALGDGLAALARGDLTYRITTTFAERSKKLKDDYNAAADTLTATMGDIIELVGAMRSGTAEVTTATNDLSRRTEQQAAALEETAAALDQITVTVKKTAEGAQSAAGITAKARSGAEERERIIADTTAAMGQIESTSGRIGEIIGVIDEIAFQTNLLALNAGVEAARAGEAGRGFAVVASEVRALAQRSADAAREIKGLIAASSASVGEGARLVSQTGGALTALISQVADINLLAAEIAASAREQAVGLAEVNVAVNQMDQTTQQNAAMVEQTTAANQALSHEAEQLAELVSRFRIDAGRPSSHGRETAWAA</sequence>
<evidence type="ECO:0000256" key="6">
    <source>
        <dbReference type="ARBA" id="ARBA00023136"/>
    </source>
</evidence>
<evidence type="ECO:0000256" key="10">
    <source>
        <dbReference type="SAM" id="SignalP"/>
    </source>
</evidence>
<evidence type="ECO:0000256" key="5">
    <source>
        <dbReference type="ARBA" id="ARBA00022989"/>
    </source>
</evidence>
<dbReference type="EMBL" id="SPVH01000002">
    <property type="protein sequence ID" value="TFW14559.1"/>
    <property type="molecule type" value="Genomic_DNA"/>
</dbReference>
<feature type="chain" id="PRO_5021494319" evidence="10">
    <location>
        <begin position="19"/>
        <end position="606"/>
    </location>
</feature>
<dbReference type="SUPFAM" id="SSF103190">
    <property type="entry name" value="Sensory domain-like"/>
    <property type="match status" value="1"/>
</dbReference>
<dbReference type="PANTHER" id="PTHR43531">
    <property type="entry name" value="PROTEIN ICFG"/>
    <property type="match status" value="1"/>
</dbReference>
<proteinExistence type="inferred from homology"/>
<dbReference type="FunFam" id="1.10.287.950:FF:000001">
    <property type="entry name" value="Methyl-accepting chemotaxis sensory transducer"/>
    <property type="match status" value="1"/>
</dbReference>
<comment type="caution">
    <text evidence="13">The sequence shown here is derived from an EMBL/GenBank/DDBJ whole genome shotgun (WGS) entry which is preliminary data.</text>
</comment>
<dbReference type="InterPro" id="IPR004089">
    <property type="entry name" value="MCPsignal_dom"/>
</dbReference>
<evidence type="ECO:0000256" key="1">
    <source>
        <dbReference type="ARBA" id="ARBA00004651"/>
    </source>
</evidence>
<organism evidence="13 14">
    <name type="scientific">Brevundimonas intermedia</name>
    <dbReference type="NCBI Taxonomy" id="74315"/>
    <lineage>
        <taxon>Bacteria</taxon>
        <taxon>Pseudomonadati</taxon>
        <taxon>Pseudomonadota</taxon>
        <taxon>Alphaproteobacteria</taxon>
        <taxon>Caulobacterales</taxon>
        <taxon>Caulobacteraceae</taxon>
        <taxon>Brevundimonas</taxon>
    </lineage>
</organism>
<evidence type="ECO:0000259" key="11">
    <source>
        <dbReference type="PROSITE" id="PS50111"/>
    </source>
</evidence>
<dbReference type="PROSITE" id="PS50111">
    <property type="entry name" value="CHEMOTAXIS_TRANSDUC_2"/>
    <property type="match status" value="1"/>
</dbReference>
<dbReference type="GO" id="GO:0006935">
    <property type="term" value="P:chemotaxis"/>
    <property type="evidence" value="ECO:0007669"/>
    <property type="project" value="UniProtKB-KW"/>
</dbReference>
<dbReference type="Proteomes" id="UP000298216">
    <property type="component" value="Unassembled WGS sequence"/>
</dbReference>
<reference evidence="13 14" key="1">
    <citation type="submission" date="2019-03" db="EMBL/GenBank/DDBJ databases">
        <title>Draft genome of Brevundimonas sp. a heavy metal resistant soil bacteria.</title>
        <authorList>
            <person name="Soto J."/>
        </authorList>
    </citation>
    <scope>NUCLEOTIDE SEQUENCE [LARGE SCALE GENOMIC DNA]</scope>
    <source>
        <strain evidence="13 14">B-10</strain>
    </source>
</reference>
<protein>
    <submittedName>
        <fullName evidence="13">Methyl-accepting chemotaxis protein</fullName>
    </submittedName>
</protein>
<evidence type="ECO:0000256" key="9">
    <source>
        <dbReference type="SAM" id="Phobius"/>
    </source>
</evidence>
<evidence type="ECO:0000256" key="3">
    <source>
        <dbReference type="ARBA" id="ARBA00022500"/>
    </source>
</evidence>
<dbReference type="GO" id="GO:0005886">
    <property type="term" value="C:plasma membrane"/>
    <property type="evidence" value="ECO:0007669"/>
    <property type="project" value="UniProtKB-SubCell"/>
</dbReference>
<feature type="domain" description="HAMP" evidence="12">
    <location>
        <begin position="295"/>
        <end position="341"/>
    </location>
</feature>
<evidence type="ECO:0000256" key="2">
    <source>
        <dbReference type="ARBA" id="ARBA00022475"/>
    </source>
</evidence>
<keyword evidence="10" id="KW-0732">Signal</keyword>
<dbReference type="Pfam" id="PF00015">
    <property type="entry name" value="MCPsignal"/>
    <property type="match status" value="1"/>
</dbReference>
<comment type="similarity">
    <text evidence="7">Belongs to the methyl-accepting chemotaxis (MCP) protein family.</text>
</comment>
<dbReference type="PROSITE" id="PS50885">
    <property type="entry name" value="HAMP"/>
    <property type="match status" value="2"/>
</dbReference>
<feature type="domain" description="Methyl-accepting transducer" evidence="11">
    <location>
        <begin position="346"/>
        <end position="575"/>
    </location>
</feature>
<evidence type="ECO:0000259" key="12">
    <source>
        <dbReference type="PROSITE" id="PS50885"/>
    </source>
</evidence>
<evidence type="ECO:0000256" key="8">
    <source>
        <dbReference type="PROSITE-ProRule" id="PRU00284"/>
    </source>
</evidence>
<dbReference type="Gene3D" id="6.10.340.10">
    <property type="match status" value="1"/>
</dbReference>
<gene>
    <name evidence="13" type="ORF">EGY25_05040</name>
</gene>
<feature type="signal peptide" evidence="10">
    <location>
        <begin position="1"/>
        <end position="18"/>
    </location>
</feature>
<dbReference type="GO" id="GO:0007165">
    <property type="term" value="P:signal transduction"/>
    <property type="evidence" value="ECO:0007669"/>
    <property type="project" value="UniProtKB-KW"/>
</dbReference>
<dbReference type="InterPro" id="IPR051310">
    <property type="entry name" value="MCP_chemotaxis"/>
</dbReference>
<dbReference type="OrthoDB" id="7168157at2"/>
<keyword evidence="5 9" id="KW-1133">Transmembrane helix</keyword>
<keyword evidence="6 9" id="KW-0472">Membrane</keyword>
<keyword evidence="3" id="KW-0145">Chemotaxis</keyword>
<dbReference type="InterPro" id="IPR033463">
    <property type="entry name" value="sCache_3"/>
</dbReference>
<dbReference type="SMART" id="SM00283">
    <property type="entry name" value="MA"/>
    <property type="match status" value="1"/>
</dbReference>
<accession>A0A4Y9S3L6</accession>
<evidence type="ECO:0000256" key="7">
    <source>
        <dbReference type="ARBA" id="ARBA00029447"/>
    </source>
</evidence>
<keyword evidence="8" id="KW-0807">Transducer</keyword>
<dbReference type="SUPFAM" id="SSF158472">
    <property type="entry name" value="HAMP domain-like"/>
    <property type="match status" value="1"/>
</dbReference>
<keyword evidence="14" id="KW-1185">Reference proteome</keyword>
<dbReference type="PANTHER" id="PTHR43531:SF11">
    <property type="entry name" value="METHYL-ACCEPTING CHEMOTAXIS PROTEIN 3"/>
    <property type="match status" value="1"/>
</dbReference>
<evidence type="ECO:0000313" key="13">
    <source>
        <dbReference type="EMBL" id="TFW14559.1"/>
    </source>
</evidence>
<dbReference type="Gene3D" id="1.10.287.950">
    <property type="entry name" value="Methyl-accepting chemotaxis protein"/>
    <property type="match status" value="1"/>
</dbReference>
<dbReference type="SUPFAM" id="SSF58104">
    <property type="entry name" value="Methyl-accepting chemotaxis protein (MCP) signaling domain"/>
    <property type="match status" value="1"/>
</dbReference>
<keyword evidence="2" id="KW-1003">Cell membrane</keyword>
<dbReference type="RefSeq" id="WP_135193942.1">
    <property type="nucleotide sequence ID" value="NZ_SPVH01000002.1"/>
</dbReference>
<evidence type="ECO:0000313" key="14">
    <source>
        <dbReference type="Proteomes" id="UP000298216"/>
    </source>
</evidence>
<dbReference type="AlphaFoldDB" id="A0A4Y9S3L6"/>
<feature type="domain" description="HAMP" evidence="12">
    <location>
        <begin position="208"/>
        <end position="261"/>
    </location>
</feature>
<dbReference type="InterPro" id="IPR003660">
    <property type="entry name" value="HAMP_dom"/>
</dbReference>